<evidence type="ECO:0000313" key="8">
    <source>
        <dbReference type="EMBL" id="KAG9189986.1"/>
    </source>
</evidence>
<keyword evidence="6" id="KW-0503">Monooxygenase</keyword>
<evidence type="ECO:0000256" key="3">
    <source>
        <dbReference type="ARBA" id="ARBA00023002"/>
    </source>
</evidence>
<accession>A0AAD4I9J0</accession>
<dbReference type="EMBL" id="JAANER010000004">
    <property type="protein sequence ID" value="KAG9189986.1"/>
    <property type="molecule type" value="Genomic_DNA"/>
</dbReference>
<evidence type="ECO:0000256" key="5">
    <source>
        <dbReference type="PIRSR" id="PIRSR602401-1"/>
    </source>
</evidence>
<dbReference type="PANTHER" id="PTHR46300">
    <property type="entry name" value="P450, PUTATIVE (EUROFUNG)-RELATED-RELATED"/>
    <property type="match status" value="1"/>
</dbReference>
<dbReference type="Pfam" id="PF00067">
    <property type="entry name" value="p450"/>
    <property type="match status" value="2"/>
</dbReference>
<dbReference type="InterPro" id="IPR002401">
    <property type="entry name" value="Cyt_P450_E_grp-I"/>
</dbReference>
<protein>
    <recommendedName>
        <fullName evidence="10">Cytochrome P450</fullName>
    </recommendedName>
</protein>
<dbReference type="GO" id="GO:0005506">
    <property type="term" value="F:iron ion binding"/>
    <property type="evidence" value="ECO:0007669"/>
    <property type="project" value="InterPro"/>
</dbReference>
<evidence type="ECO:0000256" key="4">
    <source>
        <dbReference type="ARBA" id="ARBA00023004"/>
    </source>
</evidence>
<keyword evidence="2 5" id="KW-0479">Metal-binding</keyword>
<dbReference type="GO" id="GO:0020037">
    <property type="term" value="F:heme binding"/>
    <property type="evidence" value="ECO:0007669"/>
    <property type="project" value="InterPro"/>
</dbReference>
<comment type="cofactor">
    <cofactor evidence="5">
        <name>heme</name>
        <dbReference type="ChEBI" id="CHEBI:30413"/>
    </cofactor>
</comment>
<dbReference type="InterPro" id="IPR017972">
    <property type="entry name" value="Cyt_P450_CS"/>
</dbReference>
<dbReference type="Proteomes" id="UP001199106">
    <property type="component" value="Unassembled WGS sequence"/>
</dbReference>
<keyword evidence="9" id="KW-1185">Reference proteome</keyword>
<dbReference type="InterPro" id="IPR036396">
    <property type="entry name" value="Cyt_P450_sf"/>
</dbReference>
<evidence type="ECO:0000256" key="2">
    <source>
        <dbReference type="ARBA" id="ARBA00022723"/>
    </source>
</evidence>
<evidence type="ECO:0008006" key="10">
    <source>
        <dbReference type="Google" id="ProtNLM"/>
    </source>
</evidence>
<keyword evidence="5 6" id="KW-0349">Heme</keyword>
<proteinExistence type="inferred from homology"/>
<gene>
    <name evidence="8" type="ORF">G6011_08074</name>
</gene>
<comment type="similarity">
    <text evidence="1 6">Belongs to the cytochrome P450 family.</text>
</comment>
<sequence>MAFTSSNWNLTVVLCIILISSVVAYRRFIRSKKLPAELKRWLGPVLLPIIGCAHLVPVNYVWKKFEQWSKEYGPIFKIDLLGTDFLVVSDERIAEELMVKRAKIYSDRPEMKSLFDSKSSTGTMEYLPLMGRNEFWSRQRKFAYSFYTDSSNHNYLGSMEYEVKRWLNNLIDEPESWSSFLVDMASKIMCQLAWDDPEHSEYLAKSVWGLLTKMSPGGPITNVLTPLWDYLPETINPWKYTERRRHDEQNAWWMLEYLTARQQNERGQLRQSWVKKFLDSEKPFVAYVFYNTGVAHEVEKDDYWNGYLIPKGTRILPLDFAILKDKKKYPKGEEFHPERWLEPGWPTFKEPLTKHPTVVGMSSFGWGRRTCLGQQITQDELLVACGGQRFQRPVVRYV</sequence>
<keyword evidence="7" id="KW-0472">Membrane</keyword>
<keyword evidence="4 5" id="KW-0408">Iron</keyword>
<feature type="transmembrane region" description="Helical" evidence="7">
    <location>
        <begin position="41"/>
        <end position="62"/>
    </location>
</feature>
<dbReference type="PANTHER" id="PTHR46300:SF6">
    <property type="entry name" value="CYTOCHROME P450 2C30"/>
    <property type="match status" value="1"/>
</dbReference>
<keyword evidence="3 6" id="KW-0560">Oxidoreductase</keyword>
<dbReference type="Gene3D" id="1.10.630.10">
    <property type="entry name" value="Cytochrome P450"/>
    <property type="match status" value="2"/>
</dbReference>
<feature type="binding site" description="axial binding residue" evidence="5">
    <location>
        <position position="371"/>
    </location>
    <ligand>
        <name>heme</name>
        <dbReference type="ChEBI" id="CHEBI:30413"/>
    </ligand>
    <ligandPart>
        <name>Fe</name>
        <dbReference type="ChEBI" id="CHEBI:18248"/>
    </ligandPart>
</feature>
<evidence type="ECO:0000256" key="6">
    <source>
        <dbReference type="RuleBase" id="RU000461"/>
    </source>
</evidence>
<evidence type="ECO:0000256" key="7">
    <source>
        <dbReference type="SAM" id="Phobius"/>
    </source>
</evidence>
<feature type="transmembrane region" description="Helical" evidence="7">
    <location>
        <begin position="6"/>
        <end position="29"/>
    </location>
</feature>
<keyword evidence="7" id="KW-1133">Transmembrane helix</keyword>
<dbReference type="PROSITE" id="PS00086">
    <property type="entry name" value="CYTOCHROME_P450"/>
    <property type="match status" value="1"/>
</dbReference>
<evidence type="ECO:0000256" key="1">
    <source>
        <dbReference type="ARBA" id="ARBA00010617"/>
    </source>
</evidence>
<name>A0AAD4I9J0_9PLEO</name>
<dbReference type="AlphaFoldDB" id="A0AAD4I9J0"/>
<dbReference type="GO" id="GO:0016705">
    <property type="term" value="F:oxidoreductase activity, acting on paired donors, with incorporation or reduction of molecular oxygen"/>
    <property type="evidence" value="ECO:0007669"/>
    <property type="project" value="InterPro"/>
</dbReference>
<dbReference type="GO" id="GO:0004497">
    <property type="term" value="F:monooxygenase activity"/>
    <property type="evidence" value="ECO:0007669"/>
    <property type="project" value="UniProtKB-KW"/>
</dbReference>
<dbReference type="SUPFAM" id="SSF48264">
    <property type="entry name" value="Cytochrome P450"/>
    <property type="match status" value="1"/>
</dbReference>
<reference evidence="8" key="1">
    <citation type="submission" date="2021-07" db="EMBL/GenBank/DDBJ databases">
        <title>Genome Resource of American Ginseng Black Spot Pathogen Alternaria panax.</title>
        <authorList>
            <person name="Qiu C."/>
            <person name="Wang W."/>
            <person name="Liu Z."/>
        </authorList>
    </citation>
    <scope>NUCLEOTIDE SEQUENCE</scope>
    <source>
        <strain evidence="8">BNCC115425</strain>
    </source>
</reference>
<dbReference type="InterPro" id="IPR050364">
    <property type="entry name" value="Cytochrome_P450_fung"/>
</dbReference>
<dbReference type="InterPro" id="IPR001128">
    <property type="entry name" value="Cyt_P450"/>
</dbReference>
<keyword evidence="7" id="KW-0812">Transmembrane</keyword>
<evidence type="ECO:0000313" key="9">
    <source>
        <dbReference type="Proteomes" id="UP001199106"/>
    </source>
</evidence>
<comment type="caution">
    <text evidence="8">The sequence shown here is derived from an EMBL/GenBank/DDBJ whole genome shotgun (WGS) entry which is preliminary data.</text>
</comment>
<organism evidence="8 9">
    <name type="scientific">Alternaria panax</name>
    <dbReference type="NCBI Taxonomy" id="48097"/>
    <lineage>
        <taxon>Eukaryota</taxon>
        <taxon>Fungi</taxon>
        <taxon>Dikarya</taxon>
        <taxon>Ascomycota</taxon>
        <taxon>Pezizomycotina</taxon>
        <taxon>Dothideomycetes</taxon>
        <taxon>Pleosporomycetidae</taxon>
        <taxon>Pleosporales</taxon>
        <taxon>Pleosporineae</taxon>
        <taxon>Pleosporaceae</taxon>
        <taxon>Alternaria</taxon>
        <taxon>Alternaria sect. Panax</taxon>
    </lineage>
</organism>
<dbReference type="PRINTS" id="PR00463">
    <property type="entry name" value="EP450I"/>
</dbReference>